<protein>
    <submittedName>
        <fullName evidence="1">YjdF family protein</fullName>
    </submittedName>
</protein>
<keyword evidence="2" id="KW-1185">Reference proteome</keyword>
<dbReference type="Pfam" id="PF11208">
    <property type="entry name" value="DUF2992"/>
    <property type="match status" value="1"/>
</dbReference>
<sequence length="141" mass="17201">MEICIKLTVFFDGSFWIGVFEKIYDGKYEVSRFVFGSEPRDYDVYDFILRKFYNLKFSRAVHLHDTSETKERKLNSKRLKRKIKQEVEYKGIGTKAQLVMKLQYETGKFQRKKASKQKREIEERKKFYLRQQKKLMKHRGH</sequence>
<dbReference type="RefSeq" id="WP_369705603.1">
    <property type="nucleotide sequence ID" value="NZ_JBGEWD010000023.1"/>
</dbReference>
<evidence type="ECO:0000313" key="1">
    <source>
        <dbReference type="EMBL" id="MEY8001712.1"/>
    </source>
</evidence>
<organism evidence="1 2">
    <name type="scientific">Clostridium moutaii</name>
    <dbReference type="NCBI Taxonomy" id="3240932"/>
    <lineage>
        <taxon>Bacteria</taxon>
        <taxon>Bacillati</taxon>
        <taxon>Bacillota</taxon>
        <taxon>Clostridia</taxon>
        <taxon>Eubacteriales</taxon>
        <taxon>Clostridiaceae</taxon>
        <taxon>Clostridium</taxon>
    </lineage>
</organism>
<gene>
    <name evidence="1" type="ORF">AB8U03_16205</name>
</gene>
<comment type="caution">
    <text evidence="1">The sequence shown here is derived from an EMBL/GenBank/DDBJ whole genome shotgun (WGS) entry which is preliminary data.</text>
</comment>
<accession>A0ABV4BSE9</accession>
<proteinExistence type="predicted"/>
<dbReference type="InterPro" id="IPR016787">
    <property type="entry name" value="UCP021328"/>
</dbReference>
<evidence type="ECO:0000313" key="2">
    <source>
        <dbReference type="Proteomes" id="UP001564657"/>
    </source>
</evidence>
<dbReference type="Proteomes" id="UP001564657">
    <property type="component" value="Unassembled WGS sequence"/>
</dbReference>
<dbReference type="EMBL" id="JBGEWD010000023">
    <property type="protein sequence ID" value="MEY8001712.1"/>
    <property type="molecule type" value="Genomic_DNA"/>
</dbReference>
<name>A0ABV4BSE9_9CLOT</name>
<reference evidence="1 2" key="1">
    <citation type="submission" date="2024-08" db="EMBL/GenBank/DDBJ databases">
        <title>Clostridium lapicellarii sp. nov., and Clostridium renhuaiense sp. nov., two species isolated from the mud in a fermentation cellar used for producing sauce-flavour Chinese liquors.</title>
        <authorList>
            <person name="Yang F."/>
            <person name="Wang H."/>
            <person name="Chen L.Q."/>
            <person name="Zhou N."/>
            <person name="Lu J.J."/>
            <person name="Pu X.X."/>
            <person name="Wan B."/>
            <person name="Wang L."/>
            <person name="Liu S.J."/>
        </authorList>
    </citation>
    <scope>NUCLEOTIDE SEQUENCE [LARGE SCALE GENOMIC DNA]</scope>
    <source>
        <strain evidence="1 2">MT-5</strain>
    </source>
</reference>
<dbReference type="PIRSF" id="PIRSF021328">
    <property type="entry name" value="UCP021328"/>
    <property type="match status" value="1"/>
</dbReference>